<evidence type="ECO:0000256" key="12">
    <source>
        <dbReference type="ARBA" id="ARBA00051722"/>
    </source>
</evidence>
<dbReference type="PANTHER" id="PTHR46957">
    <property type="entry name" value="CYTOKINE RECEPTOR"/>
    <property type="match status" value="1"/>
</dbReference>
<dbReference type="EC" id="3.1.3.48" evidence="2"/>
<protein>
    <recommendedName>
        <fullName evidence="2">protein-tyrosine-phosphatase</fullName>
        <ecNumber evidence="2">3.1.3.48</ecNumber>
    </recommendedName>
</protein>
<feature type="compositionally biased region" description="Polar residues" evidence="13">
    <location>
        <begin position="295"/>
        <end position="305"/>
    </location>
</feature>
<comment type="subcellular location">
    <subcellularLocation>
        <location evidence="1">Membrane</location>
        <topology evidence="1">Single-pass type I membrane protein</topology>
    </subcellularLocation>
</comment>
<reference evidence="18" key="2">
    <citation type="submission" date="2025-09" db="UniProtKB">
        <authorList>
            <consortium name="Ensembl"/>
        </authorList>
    </citation>
    <scope>IDENTIFICATION</scope>
</reference>
<proteinExistence type="inferred from homology"/>
<dbReference type="SUPFAM" id="SSF52799">
    <property type="entry name" value="(Phosphotyrosine protein) phosphatases II"/>
    <property type="match status" value="1"/>
</dbReference>
<feature type="compositionally biased region" description="Low complexity" evidence="13">
    <location>
        <begin position="318"/>
        <end position="342"/>
    </location>
</feature>
<dbReference type="InterPro" id="IPR003595">
    <property type="entry name" value="Tyr_Pase_cat"/>
</dbReference>
<keyword evidence="10" id="KW-0325">Glycoprotein</keyword>
<dbReference type="GO" id="GO:0045296">
    <property type="term" value="F:cadherin binding"/>
    <property type="evidence" value="ECO:0007669"/>
    <property type="project" value="TreeGrafter"/>
</dbReference>
<evidence type="ECO:0000313" key="18">
    <source>
        <dbReference type="Ensembl" id="ENSMAMP00000031674.1"/>
    </source>
</evidence>
<feature type="compositionally biased region" description="Polar residues" evidence="13">
    <location>
        <begin position="358"/>
        <end position="378"/>
    </location>
</feature>
<dbReference type="InterPro" id="IPR016130">
    <property type="entry name" value="Tyr_Pase_AS"/>
</dbReference>
<dbReference type="GO" id="GO:0004725">
    <property type="term" value="F:protein tyrosine phosphatase activity"/>
    <property type="evidence" value="ECO:0007669"/>
    <property type="project" value="UniProtKB-EC"/>
</dbReference>
<dbReference type="Pfam" id="PF00102">
    <property type="entry name" value="Y_phosphatase"/>
    <property type="match status" value="1"/>
</dbReference>
<feature type="domain" description="Fibronectin type-III" evidence="17">
    <location>
        <begin position="2080"/>
        <end position="2173"/>
    </location>
</feature>
<dbReference type="FunFam" id="3.90.190.10:FF:000009">
    <property type="entry name" value="Receptor-type tyrosine-protein phosphatase beta"/>
    <property type="match status" value="1"/>
</dbReference>
<feature type="compositionally biased region" description="Polar residues" evidence="13">
    <location>
        <begin position="190"/>
        <end position="222"/>
    </location>
</feature>
<evidence type="ECO:0000256" key="6">
    <source>
        <dbReference type="ARBA" id="ARBA00022801"/>
    </source>
</evidence>
<feature type="compositionally biased region" description="Low complexity" evidence="13">
    <location>
        <begin position="379"/>
        <end position="392"/>
    </location>
</feature>
<evidence type="ECO:0000256" key="2">
    <source>
        <dbReference type="ARBA" id="ARBA00013064"/>
    </source>
</evidence>
<evidence type="ECO:0000256" key="1">
    <source>
        <dbReference type="ARBA" id="ARBA00004479"/>
    </source>
</evidence>
<dbReference type="CDD" id="cd14617">
    <property type="entry name" value="R-PTPc-B"/>
    <property type="match status" value="1"/>
</dbReference>
<feature type="domain" description="Fibronectin type-III" evidence="17">
    <location>
        <begin position="1017"/>
        <end position="1110"/>
    </location>
</feature>
<feature type="domain" description="Fibronectin type-III" evidence="17">
    <location>
        <begin position="1906"/>
        <end position="1998"/>
    </location>
</feature>
<feature type="signal peptide" evidence="14">
    <location>
        <begin position="1"/>
        <end position="19"/>
    </location>
</feature>
<feature type="chain" id="PRO_5018749584" description="protein-tyrosine-phosphatase" evidence="14">
    <location>
        <begin position="20"/>
        <end position="2838"/>
    </location>
</feature>
<feature type="domain" description="Tyrosine-protein phosphatase" evidence="15">
    <location>
        <begin position="2544"/>
        <end position="2804"/>
    </location>
</feature>
<evidence type="ECO:0000256" key="8">
    <source>
        <dbReference type="ARBA" id="ARBA00022989"/>
    </source>
</evidence>
<keyword evidence="4 14" id="KW-0732">Signal</keyword>
<evidence type="ECO:0000259" key="16">
    <source>
        <dbReference type="PROSITE" id="PS50056"/>
    </source>
</evidence>
<keyword evidence="5" id="KW-0677">Repeat</keyword>
<dbReference type="Gene3D" id="2.60.40.10">
    <property type="entry name" value="Immunoglobulins"/>
    <property type="match status" value="15"/>
</dbReference>
<dbReference type="InterPro" id="IPR000387">
    <property type="entry name" value="Tyr_Pase_dom"/>
</dbReference>
<feature type="domain" description="Fibronectin type-III" evidence="17">
    <location>
        <begin position="1725"/>
        <end position="1815"/>
    </location>
</feature>
<dbReference type="SMART" id="SM00060">
    <property type="entry name" value="FN3"/>
    <property type="match status" value="15"/>
</dbReference>
<reference evidence="18" key="1">
    <citation type="submission" date="2025-08" db="UniProtKB">
        <authorList>
            <consortium name="Ensembl"/>
        </authorList>
    </citation>
    <scope>IDENTIFICATION</scope>
</reference>
<accession>A0A3Q3NGG9</accession>
<keyword evidence="8" id="KW-1133">Transmembrane helix</keyword>
<dbReference type="PANTHER" id="PTHR46957:SF2">
    <property type="entry name" value="RECEPTOR-TYPE TYROSINE-PROTEIN PHOSPHATASE BETA"/>
    <property type="match status" value="1"/>
</dbReference>
<comment type="catalytic activity">
    <reaction evidence="12">
        <text>O-phospho-L-tyrosyl-[protein] + H2O = L-tyrosyl-[protein] + phosphate</text>
        <dbReference type="Rhea" id="RHEA:10684"/>
        <dbReference type="Rhea" id="RHEA-COMP:10136"/>
        <dbReference type="Rhea" id="RHEA-COMP:20101"/>
        <dbReference type="ChEBI" id="CHEBI:15377"/>
        <dbReference type="ChEBI" id="CHEBI:43474"/>
        <dbReference type="ChEBI" id="CHEBI:46858"/>
        <dbReference type="ChEBI" id="CHEBI:61978"/>
        <dbReference type="EC" id="3.1.3.48"/>
    </reaction>
</comment>
<dbReference type="Proteomes" id="UP000261640">
    <property type="component" value="Unplaced"/>
</dbReference>
<feature type="domain" description="Fibronectin type-III" evidence="17">
    <location>
        <begin position="1464"/>
        <end position="1558"/>
    </location>
</feature>
<dbReference type="InterPro" id="IPR000242">
    <property type="entry name" value="PTP_cat"/>
</dbReference>
<dbReference type="InterPro" id="IPR029021">
    <property type="entry name" value="Prot-tyrosine_phosphatase-like"/>
</dbReference>
<dbReference type="InterPro" id="IPR013783">
    <property type="entry name" value="Ig-like_fold"/>
</dbReference>
<dbReference type="Gene3D" id="2.80.10.50">
    <property type="match status" value="1"/>
</dbReference>
<evidence type="ECO:0000256" key="10">
    <source>
        <dbReference type="ARBA" id="ARBA00023180"/>
    </source>
</evidence>
<evidence type="ECO:0000256" key="9">
    <source>
        <dbReference type="ARBA" id="ARBA00023136"/>
    </source>
</evidence>
<dbReference type="PROSITE" id="PS50231">
    <property type="entry name" value="RICIN_B_LECTIN"/>
    <property type="match status" value="1"/>
</dbReference>
<evidence type="ECO:0000259" key="17">
    <source>
        <dbReference type="PROSITE" id="PS50853"/>
    </source>
</evidence>
<feature type="compositionally biased region" description="Polar residues" evidence="13">
    <location>
        <begin position="268"/>
        <end position="285"/>
    </location>
</feature>
<dbReference type="SUPFAM" id="SSF50370">
    <property type="entry name" value="Ricin B-like lectins"/>
    <property type="match status" value="1"/>
</dbReference>
<organism evidence="18 19">
    <name type="scientific">Mastacembelus armatus</name>
    <name type="common">zig-zag eel</name>
    <dbReference type="NCBI Taxonomy" id="205130"/>
    <lineage>
        <taxon>Eukaryota</taxon>
        <taxon>Metazoa</taxon>
        <taxon>Chordata</taxon>
        <taxon>Craniata</taxon>
        <taxon>Vertebrata</taxon>
        <taxon>Euteleostomi</taxon>
        <taxon>Actinopterygii</taxon>
        <taxon>Neopterygii</taxon>
        <taxon>Teleostei</taxon>
        <taxon>Neoteleostei</taxon>
        <taxon>Acanthomorphata</taxon>
        <taxon>Anabantaria</taxon>
        <taxon>Synbranchiformes</taxon>
        <taxon>Mastacembelidae</taxon>
        <taxon>Mastacembelus</taxon>
    </lineage>
</organism>
<feature type="domain" description="Fibronectin type-III" evidence="17">
    <location>
        <begin position="2182"/>
        <end position="2276"/>
    </location>
</feature>
<dbReference type="FunCoup" id="A0A3Q3NGG9">
    <property type="interactions" value="609"/>
</dbReference>
<dbReference type="Pfam" id="PF18861">
    <property type="entry name" value="PTP_tm"/>
    <property type="match status" value="1"/>
</dbReference>
<sequence>MDALILLLFILLRFSCVSGFLILLSPRSLCLTTRNQDVILGRCNAINPAHQWAWTGEGRLIHTQSSRCLWADLRPPLLFHTQLAKLGDCSRAPAWSCHGTDGALRLAETHTYLKKLGSQVVVGGNWQSSGWKKYDVDSGGNQLITLLCPDADTTSVSTIFYSSTHKPLGSTDTVINERLSNTLKIHRTTRQATTSELHSSITDGVSTSVNDVTRPGTGSSATADLHPDASTELSALNSSHIVSSSPAVFTIDQSIENLSSRNVPQLRTDANTASSHQHDSTTTNGDEPEAGAETLVSSTFSSQVNPEGKTEFRSTSQDLSGAGSTAATALSDVSHTTDTTHPTTEEETDSPSPPTSSQGRSTTDRTSVMETDPQSTHYTLPTTSQSPPTVTSMLPTVSTAHPITSASTITQTAPPMSPTARAMSTGRITSSTPTVPPTSLTTEPAATSKPSTTSPVTTTDPTAAPVTTTDPTAAPVTTTDPTAAPETTTDPTAAPVTTTDPTAAPEITTDPTVAPVTTTDPTAAPVTTTDPTAAPETTTDPTAAPETTTDPTAAPETTTDPTAAPVTTTKPTTALETTTNPTTAPVTTTNPTTAPVTTTKPSTTTETTTNPSTTPETTTNPTTAPVTTTKPTTAPVTTTKPTTAPVTTTKPTTAPVTTTKASTTPETTTKPTTTPVTTTKPTTTPVTTTKPTTTPETTTNPTTAPVTTTKPTTTPETTTNPTTAPVTTTKPTTTPGTTTKATTTATMTEATSPTTTWTTTPPTTTTIMTTTIQTTPPSSPTSTTASTTPAAVTTTRTTTTTAPATTTLQTTTSQLTTTPVQTSTVSRCSVNLTEISSGSQSASVTLTSTGQSCNFSLVTEQDSRVHYTDCDPYGDTGTAFVCHVMGLDPGTLCRLTVISRKDGERSSVSVLTDPVGPARLEVQLDQDPAQFKSLSLARSASPGMTVFWSRSAGHVDWYDLTLEDTSSNSSCSTRIMGSAAPQSGFSSLVPGTLYTVSVVATAGNRTAAPVHTTAATAPSPVRGLEVTSSTSDSLSVSWQVGPGRAERFRVLLTDQDRVLLKNISLKNTVTSTKLSGLQPGTSYSVAVVTEAVGLQSSASTQAVTVPAAVSHLRLDHNGSSDRLQASWASPEGGVDAYLVTLSAPGSTHQQRRLAPNVTQVVFEGLTPGRSYELSVKTTAGGLSAETRTKGRTVPEQVSALSMAPLGDGRTLRLTWAPPSGDWDNYSVLLRNSSVVLVNQTVSKLSRQFTFSGLGLVPGRAYRAQVTVHSGILGNTTHCHGQLAPRPVQQLLVRHVDETTLSVLWSRPVGEWDGFTVVLRRAESAAVVAQRTLPWESRECTFNVLTSGHLYTVTVTTNSGNLSSSASVTARTTPAQVSSLQVSNAGSTDSLQAQWERASGDLDSYQVLLVHDSSVIKNESVEADATSINFSSLRPGSLYRVVLTTVRAGHSSRQTVAEGRTVPAAVSEVRVSNNGRMDFLSVSWRPAAGEVDSYLVTLKDREETVHTLAVSKSSPECVFNSLVSGRLYNISITSRSGSYQNHTFVQERTQPSKVQDPTATHAARDDYLKVYWRHAAGDFDFYQVFIKHNNLFLQNQTVPKTQNECVFHGLVPGRLYTVLVNTWSGKYETSASTHGRTFPAAVRSLVLAGQGTEDLRVTWSAAPGDLDHYEVQLLFNDMKVFPPITLGSGVEEYVLSSLTPGRLYKILVSTFSGPNQRAQFIEGRTVPSKVKNIHVSNGGDSSSLKVSWTPGQGDVDGYLVFLYRQSRQLNHRSVLKHQNEVTFDSLQPGQMYTVMVQSVSGELLNNNTASGRTVPSAVTRLQVENLHSTCSLQVSWQEALGIADGYTLQVLDSRGSLVTNSSQPTGQTRYRFDGLTPGKKYRVLVHTTSGGVHSQGVSAEARTCPAAIADLSVKTNTTTSLSFYWSPPEGDFDLYEVFLYKSDDSLQEKRRVQSSSQQCSFLGLRPGAQYRMVVLTHSGDQTNQSSIWARTVPAAVSSLRAQTGNQSDALWVNWDRGGGDLSGYLLVLYNPDGSQRAEQQLGSEVTEFVFSGLVPGRLYRAEVLSLSGELRNRASTMGRTAPRPPTSFLFGGVTNTSLEITWSGPVDSDYDDFDLQWTPQDQLSVINPYHSRTSGSRILKGMFPGRLYTFSLRTVSGATEPGATEPGATSTYSTAIHNSIRTKPERVHSLHCHPQSSTSISCSWGHPQADFDFYTIECLRQDSQTLVYSRRTSQNSTNYLIMHLEPHKRYTVSVKAISDSMTSEAAQDSVVTMIDRPPVPPLSTRVSDKSALVTKSSIFFKFNCSWFSNVNGAIKFFTVVVMESGGVDVVQPDQQHPLPSYLDYKSNSSIKSYQTRYFPSHCTQGPDSGFHSFEINVGTGMDSLGGSCDQRDTGLDPETSRYLNQFCDGPLKPKTAYRLSVRAFTQLFDDDNNNVTVSSPLFTDTYLSLPVVTEAEPLSGVIEGASAGMFLIFVLVGVTALLVCRHKARKVVEDRPVVRMSIRRERSTSGAHLGLRGNRRSSSPIKVVNFESHYNKLQADSHYLLSEEYEDLKDVGRNQPLDSALLPENRGKNRYNNILPYDSTRVKLSYVDDDPCSDYINASYIPGNNFRREYIATQGPLPGTKDDFWKMVWEQNVHNIVMVTQCVEKGRVKCDHYWPFDQDPLYYGDLIVQMLSESVLPEWTIREFSICSEEQLNFTRLVRQFHYTVWPDHGVPETTQSLIQFVRTVRDYVNRTPGSGPTVVHCSAGVGRTGTFIVLDRVLQQLDTKDTVDIYGSVFDLRLHRSHMVQTECQYAYLHQCVRDVLRARKLRSEQEHLLCPIYENVNYNAQREMLCTRR</sequence>
<evidence type="ECO:0000313" key="19">
    <source>
        <dbReference type="Proteomes" id="UP000261640"/>
    </source>
</evidence>
<keyword evidence="19" id="KW-1185">Reference proteome</keyword>
<evidence type="ECO:0000256" key="7">
    <source>
        <dbReference type="ARBA" id="ARBA00022912"/>
    </source>
</evidence>
<evidence type="ECO:0000259" key="15">
    <source>
        <dbReference type="PROSITE" id="PS50055"/>
    </source>
</evidence>
<dbReference type="InterPro" id="IPR035992">
    <property type="entry name" value="Ricin_B-like_lectins"/>
</dbReference>
<evidence type="ECO:0000256" key="13">
    <source>
        <dbReference type="SAM" id="MobiDB-lite"/>
    </source>
</evidence>
<dbReference type="GO" id="GO:0043235">
    <property type="term" value="C:receptor complex"/>
    <property type="evidence" value="ECO:0007669"/>
    <property type="project" value="TreeGrafter"/>
</dbReference>
<dbReference type="SMART" id="SM00404">
    <property type="entry name" value="PTPc_motif"/>
    <property type="match status" value="1"/>
</dbReference>
<dbReference type="Pfam" id="PF00041">
    <property type="entry name" value="fn3"/>
    <property type="match status" value="14"/>
</dbReference>
<evidence type="ECO:0000256" key="5">
    <source>
        <dbReference type="ARBA" id="ARBA00022737"/>
    </source>
</evidence>
<feature type="domain" description="Fibronectin type-III" evidence="17">
    <location>
        <begin position="1375"/>
        <end position="1463"/>
    </location>
</feature>
<dbReference type="InterPro" id="IPR003961">
    <property type="entry name" value="FN3_dom"/>
</dbReference>
<dbReference type="SMART" id="SM00194">
    <property type="entry name" value="PTPc"/>
    <property type="match status" value="1"/>
</dbReference>
<feature type="domain" description="Fibronectin type-III" evidence="17">
    <location>
        <begin position="1816"/>
        <end position="1905"/>
    </location>
</feature>
<feature type="domain" description="Tyrosine specific protein phosphatases" evidence="16">
    <location>
        <begin position="2719"/>
        <end position="2795"/>
    </location>
</feature>
<name>A0A3Q3NGG9_9TELE</name>
<evidence type="ECO:0000256" key="11">
    <source>
        <dbReference type="ARBA" id="ARBA00025789"/>
    </source>
</evidence>
<dbReference type="PROSITE" id="PS50055">
    <property type="entry name" value="TYR_PHOSPHATASE_PTP"/>
    <property type="match status" value="1"/>
</dbReference>
<keyword evidence="7" id="KW-0904">Protein phosphatase</keyword>
<dbReference type="InParanoid" id="A0A3Q3NGG9"/>
<dbReference type="PROSITE" id="PS50853">
    <property type="entry name" value="FN3"/>
    <property type="match status" value="9"/>
</dbReference>
<dbReference type="InterPro" id="IPR041201">
    <property type="entry name" value="PTPRJ_TM"/>
</dbReference>
<dbReference type="PRINTS" id="PR00700">
    <property type="entry name" value="PRTYPHPHTASE"/>
</dbReference>
<dbReference type="GO" id="GO:0016020">
    <property type="term" value="C:membrane"/>
    <property type="evidence" value="ECO:0007669"/>
    <property type="project" value="UniProtKB-SubCell"/>
</dbReference>
<keyword evidence="3" id="KW-0812">Transmembrane</keyword>
<evidence type="ECO:0000256" key="3">
    <source>
        <dbReference type="ARBA" id="ARBA00022692"/>
    </source>
</evidence>
<comment type="similarity">
    <text evidence="11">Belongs to the protein-tyrosine phosphatase family. Receptor class 3 subfamily.</text>
</comment>
<dbReference type="CDD" id="cd00063">
    <property type="entry name" value="FN3"/>
    <property type="match status" value="8"/>
</dbReference>
<feature type="compositionally biased region" description="Low complexity" evidence="13">
    <location>
        <begin position="429"/>
        <end position="820"/>
    </location>
</feature>
<evidence type="ECO:0000256" key="14">
    <source>
        <dbReference type="SAM" id="SignalP"/>
    </source>
</evidence>
<dbReference type="Gene3D" id="3.90.190.10">
    <property type="entry name" value="Protein tyrosine phosphatase superfamily"/>
    <property type="match status" value="1"/>
</dbReference>
<dbReference type="InterPro" id="IPR036116">
    <property type="entry name" value="FN3_sf"/>
</dbReference>
<keyword evidence="6" id="KW-0378">Hydrolase</keyword>
<feature type="domain" description="Fibronectin type-III" evidence="17">
    <location>
        <begin position="1283"/>
        <end position="1374"/>
    </location>
</feature>
<feature type="region of interest" description="Disordered" evidence="13">
    <location>
        <begin position="189"/>
        <end position="225"/>
    </location>
</feature>
<dbReference type="STRING" id="205130.ENSMAMP00000031674"/>
<dbReference type="InterPro" id="IPR050713">
    <property type="entry name" value="RTP_Phos/Ushers"/>
</dbReference>
<dbReference type="GeneTree" id="ENSGT00940000156088"/>
<dbReference type="SUPFAM" id="SSF49265">
    <property type="entry name" value="Fibronectin type III"/>
    <property type="match status" value="14"/>
</dbReference>
<dbReference type="FunFam" id="2.60.40.10:FF:000369">
    <property type="entry name" value="Protein tyrosine phosphatase, receptor type B"/>
    <property type="match status" value="12"/>
</dbReference>
<dbReference type="PROSITE" id="PS00383">
    <property type="entry name" value="TYR_PHOSPHATASE_1"/>
    <property type="match status" value="1"/>
</dbReference>
<feature type="region of interest" description="Disordered" evidence="13">
    <location>
        <begin position="268"/>
        <end position="820"/>
    </location>
</feature>
<feature type="compositionally biased region" description="Polar residues" evidence="13">
    <location>
        <begin position="393"/>
        <end position="414"/>
    </location>
</feature>
<dbReference type="GO" id="GO:0001525">
    <property type="term" value="P:angiogenesis"/>
    <property type="evidence" value="ECO:0007669"/>
    <property type="project" value="TreeGrafter"/>
</dbReference>
<evidence type="ECO:0000256" key="4">
    <source>
        <dbReference type="ARBA" id="ARBA00022729"/>
    </source>
</evidence>
<dbReference type="Ensembl" id="ENSMAMT00000032505.2">
    <property type="protein sequence ID" value="ENSMAMP00000031674.1"/>
    <property type="gene ID" value="ENSMAMG00000021327.2"/>
</dbReference>
<dbReference type="PROSITE" id="PS50056">
    <property type="entry name" value="TYR_PHOSPHATASE_2"/>
    <property type="match status" value="1"/>
</dbReference>
<keyword evidence="9" id="KW-0472">Membrane</keyword>